<reference evidence="1 2" key="1">
    <citation type="submission" date="2021-12" db="EMBL/GenBank/DDBJ databases">
        <title>Genome seq of P8.</title>
        <authorList>
            <person name="Seo T."/>
        </authorList>
    </citation>
    <scope>NUCLEOTIDE SEQUENCE [LARGE SCALE GENOMIC DNA]</scope>
    <source>
        <strain evidence="1 2">P8</strain>
    </source>
</reference>
<comment type="caution">
    <text evidence="1">The sequence shown here is derived from an EMBL/GenBank/DDBJ whole genome shotgun (WGS) entry which is preliminary data.</text>
</comment>
<sequence>MTVTLAGKPLQQVASLSPEGRLSLAFVDGGPEWLAWAAQDVASRYDFADETTLLGQVQLGLHASRLALLPNLELMVSPVKLMTLGLTDLRTLARAETGDGSAATVAQVAGILSAHQLAARRDLAAGAAWLSELGLADAPIFQAPDLDDRLALWQLACMAPPTSDAAPALRQEAANFAAIQARTPLEFCDYFRTYLARTAGLASASPQQRADAAAATLRVLLPLLFGTLDCPQLDGLPSPAQVEATISNWLARGKQVGFARLSQAVQQIVQHTHLQDDSVDAARKAIQLYLQSAQAFLSSNRPTQGRLGQDGATCTYTYGGGSLGAEVQVGPGGVVSLQDFGPRPQPGVLNEENAG</sequence>
<keyword evidence="2" id="KW-1185">Reference proteome</keyword>
<dbReference type="EMBL" id="JAJTWU010000003">
    <property type="protein sequence ID" value="MCE4554585.1"/>
    <property type="molecule type" value="Genomic_DNA"/>
</dbReference>
<name>A0ABS8XS75_9BURK</name>
<dbReference type="Proteomes" id="UP001200741">
    <property type="component" value="Unassembled WGS sequence"/>
</dbReference>
<protein>
    <submittedName>
        <fullName evidence="1">Uncharacterized protein</fullName>
    </submittedName>
</protein>
<gene>
    <name evidence="1" type="ORF">LXT13_09055</name>
</gene>
<evidence type="ECO:0000313" key="2">
    <source>
        <dbReference type="Proteomes" id="UP001200741"/>
    </source>
</evidence>
<dbReference type="RefSeq" id="WP_233371587.1">
    <property type="nucleotide sequence ID" value="NZ_JAJTWU010000003.1"/>
</dbReference>
<organism evidence="1 2">
    <name type="scientific">Pelomonas cellulosilytica</name>
    <dbReference type="NCBI Taxonomy" id="2906762"/>
    <lineage>
        <taxon>Bacteria</taxon>
        <taxon>Pseudomonadati</taxon>
        <taxon>Pseudomonadota</taxon>
        <taxon>Betaproteobacteria</taxon>
        <taxon>Burkholderiales</taxon>
        <taxon>Sphaerotilaceae</taxon>
        <taxon>Roseateles</taxon>
    </lineage>
</organism>
<evidence type="ECO:0000313" key="1">
    <source>
        <dbReference type="EMBL" id="MCE4554585.1"/>
    </source>
</evidence>
<accession>A0ABS8XS75</accession>
<proteinExistence type="predicted"/>